<name>A0A1L7NPR2_PSEPU</name>
<evidence type="ECO:0000313" key="7">
    <source>
        <dbReference type="Proteomes" id="UP000218731"/>
    </source>
</evidence>
<accession>A0A1L7NPR2</accession>
<proteinExistence type="inferred from homology"/>
<evidence type="ECO:0000256" key="2">
    <source>
        <dbReference type="ARBA" id="ARBA00022908"/>
    </source>
</evidence>
<dbReference type="PANTHER" id="PTHR30629:SF2">
    <property type="entry name" value="PROPHAGE INTEGRASE INTS-RELATED"/>
    <property type="match status" value="1"/>
</dbReference>
<evidence type="ECO:0000256" key="4">
    <source>
        <dbReference type="ARBA" id="ARBA00023172"/>
    </source>
</evidence>
<dbReference type="RefSeq" id="WP_096427166.1">
    <property type="nucleotide sequence ID" value="NZ_AP015032.1"/>
</dbReference>
<organism evidence="6 7">
    <name type="scientific">Pseudomonas putida</name>
    <name type="common">Arthrobacter siderocapsulatus</name>
    <dbReference type="NCBI Taxonomy" id="303"/>
    <lineage>
        <taxon>Bacteria</taxon>
        <taxon>Pseudomonadati</taxon>
        <taxon>Pseudomonadota</taxon>
        <taxon>Gammaproteobacteria</taxon>
        <taxon>Pseudomonadales</taxon>
        <taxon>Pseudomonadaceae</taxon>
        <taxon>Pseudomonas</taxon>
    </lineage>
</organism>
<keyword evidence="3" id="KW-0238">DNA-binding</keyword>
<dbReference type="Gene3D" id="3.30.160.390">
    <property type="entry name" value="Integrase, DNA-binding domain"/>
    <property type="match status" value="1"/>
</dbReference>
<dbReference type="InterPro" id="IPR050808">
    <property type="entry name" value="Phage_Integrase"/>
</dbReference>
<dbReference type="InterPro" id="IPR025166">
    <property type="entry name" value="Integrase_DNA_bind_dom"/>
</dbReference>
<dbReference type="EMBL" id="AP015032">
    <property type="protein sequence ID" value="BAW27434.1"/>
    <property type="molecule type" value="Genomic_DNA"/>
</dbReference>
<feature type="domain" description="Tyr recombinase" evidence="5">
    <location>
        <begin position="199"/>
        <end position="374"/>
    </location>
</feature>
<keyword evidence="4" id="KW-0233">DNA recombination</keyword>
<dbReference type="AlphaFoldDB" id="A0A1L7NPR2"/>
<dbReference type="Gene3D" id="1.10.443.10">
    <property type="entry name" value="Intergrase catalytic core"/>
    <property type="match status" value="1"/>
</dbReference>
<reference evidence="6 7" key="1">
    <citation type="submission" date="2015-11" db="EMBL/GenBank/DDBJ databases">
        <title>Complete genome sequencing of a biphenyl-degrading bacterium, Pseudomonas putida KF715 (=NBRC110667).</title>
        <authorList>
            <person name="Suenaga H."/>
            <person name="Fujihara N."/>
            <person name="Watanabe T."/>
            <person name="Hirose J."/>
            <person name="Kimura N."/>
            <person name="Yamazoe A."/>
            <person name="Hosoyama A."/>
            <person name="Shimodaira J."/>
            <person name="Furukawa K."/>
        </authorList>
    </citation>
    <scope>NUCLEOTIDE SEQUENCE [LARGE SCALE GENOMIC DNA]</scope>
    <source>
        <strain evidence="6 7">KF715</strain>
        <plasmid evidence="7">Plasmid pkf715c dna</plasmid>
    </source>
</reference>
<keyword evidence="2" id="KW-0229">DNA integration</keyword>
<evidence type="ECO:0000256" key="3">
    <source>
        <dbReference type="ARBA" id="ARBA00023125"/>
    </source>
</evidence>
<dbReference type="SUPFAM" id="SSF56349">
    <property type="entry name" value="DNA breaking-rejoining enzymes"/>
    <property type="match status" value="1"/>
</dbReference>
<dbReference type="GO" id="GO:0015074">
    <property type="term" value="P:DNA integration"/>
    <property type="evidence" value="ECO:0007669"/>
    <property type="project" value="UniProtKB-KW"/>
</dbReference>
<keyword evidence="6" id="KW-0614">Plasmid</keyword>
<sequence>MSLTQKVIQNITTPGKYQDKYGLALRVSPKGSKAWIVRYTFDGERRDDGLGKFPDVSLAEARETAMAIRLSARKGIDPRADRERAKEVANSAFTFEDDANAFIERHRHDWSTEHAHQWEASFRDHVYPIIGKKAVCIIDTKIVISVLDPIWRTKSVTARRVRNRIERVLDYSKTLGHRDGENPARWRGHLQNVMTKFTPAPTPLESMSYIALPGFMRRLEDEDSRAARCLQFLILTGCRTSEAMGALWSEIDWEHSIWRIPAERMKGKEEHEIPLSQAALTVLKEVGTRGKSDYIFANRNYTGEMANNTLRRLMEKLGEPYTVHGFRATFRTWLQEKTDFSNELCETALAHVVGNITQRAYTRGKQLEKRRPMMDKWARFAVERMQPPVPRQGMNPVLASRTPILKPLQPFS</sequence>
<dbReference type="InterPro" id="IPR038488">
    <property type="entry name" value="Integrase_DNA-bd_sf"/>
</dbReference>
<gene>
    <name evidence="6" type="ORF">KF715C_pC10</name>
</gene>
<dbReference type="InterPro" id="IPR013762">
    <property type="entry name" value="Integrase-like_cat_sf"/>
</dbReference>
<evidence type="ECO:0000313" key="6">
    <source>
        <dbReference type="EMBL" id="BAW27434.1"/>
    </source>
</evidence>
<dbReference type="InterPro" id="IPR002104">
    <property type="entry name" value="Integrase_catalytic"/>
</dbReference>
<comment type="similarity">
    <text evidence="1">Belongs to the 'phage' integrase family.</text>
</comment>
<dbReference type="GO" id="GO:0006310">
    <property type="term" value="P:DNA recombination"/>
    <property type="evidence" value="ECO:0007669"/>
    <property type="project" value="UniProtKB-KW"/>
</dbReference>
<dbReference type="Proteomes" id="UP000218731">
    <property type="component" value="Plasmid pKF715C"/>
</dbReference>
<dbReference type="Pfam" id="PF00589">
    <property type="entry name" value="Phage_integrase"/>
    <property type="match status" value="1"/>
</dbReference>
<evidence type="ECO:0000256" key="1">
    <source>
        <dbReference type="ARBA" id="ARBA00008857"/>
    </source>
</evidence>
<dbReference type="InterPro" id="IPR053876">
    <property type="entry name" value="Phage_int_M"/>
</dbReference>
<protein>
    <submittedName>
        <fullName evidence="6">Integrase</fullName>
    </submittedName>
</protein>
<dbReference type="GO" id="GO:0003677">
    <property type="term" value="F:DNA binding"/>
    <property type="evidence" value="ECO:0007669"/>
    <property type="project" value="UniProtKB-KW"/>
</dbReference>
<dbReference type="PROSITE" id="PS51898">
    <property type="entry name" value="TYR_RECOMBINASE"/>
    <property type="match status" value="1"/>
</dbReference>
<dbReference type="CDD" id="cd00801">
    <property type="entry name" value="INT_P4_C"/>
    <property type="match status" value="1"/>
</dbReference>
<dbReference type="InterPro" id="IPR011010">
    <property type="entry name" value="DNA_brk_join_enz"/>
</dbReference>
<dbReference type="Pfam" id="PF13356">
    <property type="entry name" value="Arm-DNA-bind_3"/>
    <property type="match status" value="1"/>
</dbReference>
<dbReference type="Gene3D" id="1.10.150.130">
    <property type="match status" value="1"/>
</dbReference>
<geneLocation type="plasmid" evidence="7">
    <name>pkf715c dna</name>
</geneLocation>
<dbReference type="InterPro" id="IPR010998">
    <property type="entry name" value="Integrase_recombinase_N"/>
</dbReference>
<dbReference type="PANTHER" id="PTHR30629">
    <property type="entry name" value="PROPHAGE INTEGRASE"/>
    <property type="match status" value="1"/>
</dbReference>
<dbReference type="Pfam" id="PF22022">
    <property type="entry name" value="Phage_int_M"/>
    <property type="match status" value="1"/>
</dbReference>
<evidence type="ECO:0000259" key="5">
    <source>
        <dbReference type="PROSITE" id="PS51898"/>
    </source>
</evidence>